<dbReference type="PROSITE" id="PS50044">
    <property type="entry name" value="SIGMA54_3"/>
    <property type="match status" value="1"/>
</dbReference>
<dbReference type="GO" id="GO:0006352">
    <property type="term" value="P:DNA-templated transcription initiation"/>
    <property type="evidence" value="ECO:0007669"/>
    <property type="project" value="InterPro"/>
</dbReference>
<proteinExistence type="inferred from homology"/>
<dbReference type="InterPro" id="IPR038709">
    <property type="entry name" value="RpoN_core-bd_sf"/>
</dbReference>
<dbReference type="InterPro" id="IPR000394">
    <property type="entry name" value="RNA_pol_sigma_54"/>
</dbReference>
<dbReference type="InterPro" id="IPR007046">
    <property type="entry name" value="RNA_pol_sigma_54_core-bd"/>
</dbReference>
<keyword evidence="6" id="KW-0731">Sigma factor</keyword>
<accession>A0A919XEH7</accession>
<dbReference type="Proteomes" id="UP000679779">
    <property type="component" value="Unassembled WGS sequence"/>
</dbReference>
<organism evidence="11 12">
    <name type="scientific">Paenibacillus albilobatus</name>
    <dbReference type="NCBI Taxonomy" id="2716884"/>
    <lineage>
        <taxon>Bacteria</taxon>
        <taxon>Bacillati</taxon>
        <taxon>Bacillota</taxon>
        <taxon>Bacilli</taxon>
        <taxon>Bacillales</taxon>
        <taxon>Paenibacillaceae</taxon>
        <taxon>Paenibacillus</taxon>
    </lineage>
</organism>
<dbReference type="PIRSF" id="PIRSF000774">
    <property type="entry name" value="RpoN"/>
    <property type="match status" value="1"/>
</dbReference>
<evidence type="ECO:0000313" key="12">
    <source>
        <dbReference type="Proteomes" id="UP000679779"/>
    </source>
</evidence>
<dbReference type="GO" id="GO:0016779">
    <property type="term" value="F:nucleotidyltransferase activity"/>
    <property type="evidence" value="ECO:0007669"/>
    <property type="project" value="UniProtKB-KW"/>
</dbReference>
<dbReference type="Gene3D" id="1.10.10.1330">
    <property type="entry name" value="RNA polymerase sigma-54 factor, core-binding domain"/>
    <property type="match status" value="1"/>
</dbReference>
<keyword evidence="7" id="KW-0238">DNA-binding</keyword>
<protein>
    <submittedName>
        <fullName evidence="11">RNA polymerase sigma-54 factor</fullName>
    </submittedName>
</protein>
<dbReference type="InterPro" id="IPR007634">
    <property type="entry name" value="RNA_pol_sigma_54_DNA-bd"/>
</dbReference>
<name>A0A919XEH7_9BACL</name>
<dbReference type="EMBL" id="BORQ01000002">
    <property type="protein sequence ID" value="GIO31084.1"/>
    <property type="molecule type" value="Genomic_DNA"/>
</dbReference>
<feature type="domain" description="RNA polymerase sigma factor 54 core-binding" evidence="10">
    <location>
        <begin position="77"/>
        <end position="262"/>
    </location>
</feature>
<keyword evidence="2" id="KW-0240">DNA-directed RNA polymerase</keyword>
<dbReference type="PANTHER" id="PTHR32248:SF4">
    <property type="entry name" value="RNA POLYMERASE SIGMA-54 FACTOR"/>
    <property type="match status" value="1"/>
</dbReference>
<evidence type="ECO:0000256" key="5">
    <source>
        <dbReference type="ARBA" id="ARBA00023015"/>
    </source>
</evidence>
<dbReference type="GO" id="GO:0016987">
    <property type="term" value="F:sigma factor activity"/>
    <property type="evidence" value="ECO:0007669"/>
    <property type="project" value="UniProtKB-KW"/>
</dbReference>
<dbReference type="Pfam" id="PF00309">
    <property type="entry name" value="Sigma54_AID"/>
    <property type="match status" value="1"/>
</dbReference>
<dbReference type="GO" id="GO:0000428">
    <property type="term" value="C:DNA-directed RNA polymerase complex"/>
    <property type="evidence" value="ECO:0007669"/>
    <property type="project" value="UniProtKB-KW"/>
</dbReference>
<dbReference type="Gene3D" id="1.10.10.60">
    <property type="entry name" value="Homeodomain-like"/>
    <property type="match status" value="1"/>
</dbReference>
<keyword evidence="12" id="KW-1185">Reference proteome</keyword>
<evidence type="ECO:0000256" key="4">
    <source>
        <dbReference type="ARBA" id="ARBA00022695"/>
    </source>
</evidence>
<dbReference type="Pfam" id="PF04552">
    <property type="entry name" value="Sigma54_DBD"/>
    <property type="match status" value="1"/>
</dbReference>
<evidence type="ECO:0000313" key="11">
    <source>
        <dbReference type="EMBL" id="GIO31084.1"/>
    </source>
</evidence>
<reference evidence="11" key="1">
    <citation type="submission" date="2021-03" db="EMBL/GenBank/DDBJ databases">
        <title>Antimicrobial resistance genes in bacteria isolated from Japanese honey, and their potential for conferring macrolide and lincosamide resistance in the American foulbrood pathogen Paenibacillus larvae.</title>
        <authorList>
            <person name="Okamoto M."/>
            <person name="Kumagai M."/>
            <person name="Kanamori H."/>
            <person name="Takamatsu D."/>
        </authorList>
    </citation>
    <scope>NUCLEOTIDE SEQUENCE</scope>
    <source>
        <strain evidence="11">J2TS6</strain>
    </source>
</reference>
<dbReference type="GO" id="GO:0001216">
    <property type="term" value="F:DNA-binding transcription activator activity"/>
    <property type="evidence" value="ECO:0007669"/>
    <property type="project" value="InterPro"/>
</dbReference>
<evidence type="ECO:0000256" key="3">
    <source>
        <dbReference type="ARBA" id="ARBA00022679"/>
    </source>
</evidence>
<comment type="caution">
    <text evidence="11">The sequence shown here is derived from an EMBL/GenBank/DDBJ whole genome shotgun (WGS) entry which is preliminary data.</text>
</comment>
<dbReference type="Pfam" id="PF04963">
    <property type="entry name" value="Sigma54_CBD"/>
    <property type="match status" value="1"/>
</dbReference>
<dbReference type="AlphaFoldDB" id="A0A919XEH7"/>
<comment type="similarity">
    <text evidence="1">Belongs to the sigma-54 factor family.</text>
</comment>
<feature type="domain" description="RNA polymerase sigma factor 54 DNA-binding" evidence="9">
    <location>
        <begin position="276"/>
        <end position="433"/>
    </location>
</feature>
<dbReference type="PANTHER" id="PTHR32248">
    <property type="entry name" value="RNA POLYMERASE SIGMA-54 FACTOR"/>
    <property type="match status" value="1"/>
</dbReference>
<evidence type="ECO:0000256" key="8">
    <source>
        <dbReference type="ARBA" id="ARBA00023163"/>
    </source>
</evidence>
<evidence type="ECO:0000256" key="6">
    <source>
        <dbReference type="ARBA" id="ARBA00023082"/>
    </source>
</evidence>
<evidence type="ECO:0000256" key="2">
    <source>
        <dbReference type="ARBA" id="ARBA00022478"/>
    </source>
</evidence>
<dbReference type="NCBIfam" id="TIGR02395">
    <property type="entry name" value="rpoN_sigma"/>
    <property type="match status" value="1"/>
</dbReference>
<dbReference type="PRINTS" id="PR00045">
    <property type="entry name" value="SIGMA54FCT"/>
</dbReference>
<sequence length="436" mass="48435">MLGYQLVQDQRLKLAITPELKQSIHILSLPGDELLQYLQEQATENPVLELEIRRETPVTDAKIGRGGGSPPMDPFLNAACRQDTMEEKLLSQLRLLSIPPAVFKAAAYMAGNLNDDGYLDVPLAEIGKRLNVGEPLLELALEKLQSLEPAGIAGRDLRECLRLQIVRDPKPVPFALDVVEGYMQDAASGNVGRIASELRITKEQAARALQYIRSLNPRPGTALGVFEPQFIVPDAVVERHAEGFTVSLHRSSLPRLSISDEYRLWAKKHPSAEAMSYVNRCVKSAAWLVRCVEMRKATLLKVVHAMMEEQREFVSDGVKGLRPMTLNKISQKLNMHESTVSRAVNGKFALTPHGVFPLKYFFAAGVASGDGGLASSRMVKARIKEMIDAEDKSRPYSDQNITDLLALEGIRLSRRAVAKYREELRIMSSSGRKNKI</sequence>
<gene>
    <name evidence="11" type="primary">sigL_2</name>
    <name evidence="11" type="ORF">J2TS6_22250</name>
</gene>
<keyword evidence="5" id="KW-0805">Transcription regulation</keyword>
<dbReference type="GO" id="GO:0003677">
    <property type="term" value="F:DNA binding"/>
    <property type="evidence" value="ECO:0007669"/>
    <property type="project" value="UniProtKB-KW"/>
</dbReference>
<keyword evidence="8" id="KW-0804">Transcription</keyword>
<evidence type="ECO:0000259" key="10">
    <source>
        <dbReference type="Pfam" id="PF04963"/>
    </source>
</evidence>
<evidence type="ECO:0000259" key="9">
    <source>
        <dbReference type="Pfam" id="PF04552"/>
    </source>
</evidence>
<keyword evidence="4" id="KW-0548">Nucleotidyltransferase</keyword>
<evidence type="ECO:0000256" key="7">
    <source>
        <dbReference type="ARBA" id="ARBA00023125"/>
    </source>
</evidence>
<evidence type="ECO:0000256" key="1">
    <source>
        <dbReference type="ARBA" id="ARBA00008798"/>
    </source>
</evidence>
<keyword evidence="3" id="KW-0808">Transferase</keyword>